<reference evidence="7 9" key="2">
    <citation type="submission" date="2018-12" db="EMBL/GenBank/DDBJ databases">
        <title>A novel vanA-carrying plasmid in a clinical isolate of Enterococcus avium.</title>
        <authorList>
            <person name="Bernasconi O.J."/>
            <person name="Luzzaro F."/>
            <person name="Endimiani A."/>
        </authorList>
    </citation>
    <scope>NUCLEOTIDE SEQUENCE [LARGE SCALE GENOMIC DNA]</scope>
    <source>
        <strain evidence="7 9">LC0559/18</strain>
    </source>
</reference>
<dbReference type="Gene3D" id="1.10.10.10">
    <property type="entry name" value="Winged helix-like DNA-binding domain superfamily/Winged helix DNA-binding domain"/>
    <property type="match status" value="1"/>
</dbReference>
<dbReference type="Proteomes" id="UP000316316">
    <property type="component" value="Unassembled WGS sequence"/>
</dbReference>
<evidence type="ECO:0000259" key="5">
    <source>
        <dbReference type="PROSITE" id="PS50949"/>
    </source>
</evidence>
<reference evidence="6 11" key="3">
    <citation type="submission" date="2023-03" db="EMBL/GenBank/DDBJ databases">
        <authorList>
            <person name="Shen W."/>
            <person name="Cai J."/>
        </authorList>
    </citation>
    <scope>NUCLEOTIDE SEQUENCE [LARGE SCALE GENOMIC DNA]</scope>
    <source>
        <strain evidence="6 11">Y2</strain>
    </source>
</reference>
<dbReference type="GO" id="GO:0045892">
    <property type="term" value="P:negative regulation of DNA-templated transcription"/>
    <property type="evidence" value="ECO:0007669"/>
    <property type="project" value="TreeGrafter"/>
</dbReference>
<dbReference type="InterPro" id="IPR000524">
    <property type="entry name" value="Tscrpt_reg_HTH_GntR"/>
</dbReference>
<dbReference type="EMBL" id="JARPWY010000052">
    <property type="protein sequence ID" value="MDT2515729.1"/>
    <property type="molecule type" value="Genomic_DNA"/>
</dbReference>
<dbReference type="PROSITE" id="PS50949">
    <property type="entry name" value="HTH_GNTR"/>
    <property type="match status" value="1"/>
</dbReference>
<keyword evidence="3" id="KW-0238">DNA-binding</keyword>
<evidence type="ECO:0000256" key="2">
    <source>
        <dbReference type="ARBA" id="ARBA00023015"/>
    </source>
</evidence>
<name>A0A2N8PZE9_ENTAV</name>
<comment type="caution">
    <text evidence="7">The sequence shown here is derived from an EMBL/GenBank/DDBJ whole genome shotgun (WGS) entry which is preliminary data.</text>
</comment>
<evidence type="ECO:0000313" key="8">
    <source>
        <dbReference type="EMBL" id="TRZ32653.1"/>
    </source>
</evidence>
<keyword evidence="2" id="KW-0805">Transcription regulation</keyword>
<dbReference type="Pfam" id="PF00392">
    <property type="entry name" value="GntR"/>
    <property type="match status" value="1"/>
</dbReference>
<sequence length="241" mass="27764">MAFYQDIAVDLRKQIIDGVYPKNSRLPNQAELAKLYTTSRVTIQKALKSLQIEGLIEGRQGSGSYVKGPESVYDYDASIYGGMTKKLGHLGNLNSKIISFGVTFPSEKDQEKLKIGKNDPIYDIIRLRMLDDEPLAIEYTVMPVLLIPGISEEILKSSIYQYIQEDLHLKFGQSHRRIKADKPDQYDIEYLHCQPDDPVLEIEQTVYLENDQPFEYSQTRHRYDKGDITIVNKSSRHIYRL</sequence>
<dbReference type="CDD" id="cd07377">
    <property type="entry name" value="WHTH_GntR"/>
    <property type="match status" value="1"/>
</dbReference>
<dbReference type="PANTHER" id="PTHR44846:SF5">
    <property type="entry name" value="HTH-TYPE TRANSCRIPTIONAL REGULATOR GMUR"/>
    <property type="match status" value="1"/>
</dbReference>
<dbReference type="FunFam" id="3.40.1410.10:FF:000008">
    <property type="entry name" value="Transcriptional regulator, GntR family"/>
    <property type="match status" value="1"/>
</dbReference>
<dbReference type="InterPro" id="IPR011663">
    <property type="entry name" value="UTRA"/>
</dbReference>
<dbReference type="PANTHER" id="PTHR44846">
    <property type="entry name" value="MANNOSYL-D-GLYCERATE TRANSPORT/METABOLISM SYSTEM REPRESSOR MNGR-RELATED"/>
    <property type="match status" value="1"/>
</dbReference>
<dbReference type="RefSeq" id="WP_049220560.1">
    <property type="nucleotide sequence ID" value="NZ_CAAKOC010000240.1"/>
</dbReference>
<dbReference type="InterPro" id="IPR028978">
    <property type="entry name" value="Chorismate_lyase_/UTRA_dom_sf"/>
</dbReference>
<evidence type="ECO:0000313" key="6">
    <source>
        <dbReference type="EMBL" id="MDT2515729.1"/>
    </source>
</evidence>
<dbReference type="InterPro" id="IPR036390">
    <property type="entry name" value="WH_DNA-bd_sf"/>
</dbReference>
<dbReference type="Proteomes" id="UP000288388">
    <property type="component" value="Unassembled WGS sequence"/>
</dbReference>
<dbReference type="GO" id="GO:0003677">
    <property type="term" value="F:DNA binding"/>
    <property type="evidence" value="ECO:0007669"/>
    <property type="project" value="UniProtKB-KW"/>
</dbReference>
<accession>A0A2N8PZE9</accession>
<evidence type="ECO:0000313" key="11">
    <source>
        <dbReference type="Proteomes" id="UP001264335"/>
    </source>
</evidence>
<evidence type="ECO:0000256" key="4">
    <source>
        <dbReference type="ARBA" id="ARBA00023163"/>
    </source>
</evidence>
<organism evidence="7 9">
    <name type="scientific">Enterococcus avium</name>
    <name type="common">Streptococcus avium</name>
    <dbReference type="NCBI Taxonomy" id="33945"/>
    <lineage>
        <taxon>Bacteria</taxon>
        <taxon>Bacillati</taxon>
        <taxon>Bacillota</taxon>
        <taxon>Bacilli</taxon>
        <taxon>Lactobacillales</taxon>
        <taxon>Enterococcaceae</taxon>
        <taxon>Enterococcus</taxon>
    </lineage>
</organism>
<evidence type="ECO:0000313" key="7">
    <source>
        <dbReference type="EMBL" id="RVU93529.1"/>
    </source>
</evidence>
<evidence type="ECO:0000313" key="10">
    <source>
        <dbReference type="Proteomes" id="UP000316316"/>
    </source>
</evidence>
<evidence type="ECO:0000256" key="3">
    <source>
        <dbReference type="ARBA" id="ARBA00023125"/>
    </source>
</evidence>
<dbReference type="SUPFAM" id="SSF46785">
    <property type="entry name" value="Winged helix' DNA-binding domain"/>
    <property type="match status" value="1"/>
</dbReference>
<dbReference type="Proteomes" id="UP001264335">
    <property type="component" value="Unassembled WGS sequence"/>
</dbReference>
<dbReference type="InterPro" id="IPR050679">
    <property type="entry name" value="Bact_HTH_transcr_reg"/>
</dbReference>
<dbReference type="AlphaFoldDB" id="A0A2N8PZE9"/>
<dbReference type="GO" id="GO:0003700">
    <property type="term" value="F:DNA-binding transcription factor activity"/>
    <property type="evidence" value="ECO:0007669"/>
    <property type="project" value="InterPro"/>
</dbReference>
<protein>
    <submittedName>
        <fullName evidence="7">GntR family transcriptional regulator</fullName>
    </submittedName>
</protein>
<dbReference type="GeneID" id="69569221"/>
<dbReference type="Gene3D" id="3.40.1410.10">
    <property type="entry name" value="Chorismate lyase-like"/>
    <property type="match status" value="1"/>
</dbReference>
<evidence type="ECO:0000313" key="9">
    <source>
        <dbReference type="Proteomes" id="UP000288388"/>
    </source>
</evidence>
<dbReference type="Pfam" id="PF07702">
    <property type="entry name" value="UTRA"/>
    <property type="match status" value="1"/>
</dbReference>
<dbReference type="EMBL" id="RYZS01000001">
    <property type="protein sequence ID" value="RVU93529.1"/>
    <property type="molecule type" value="Genomic_DNA"/>
</dbReference>
<dbReference type="PRINTS" id="PR00035">
    <property type="entry name" value="HTHGNTR"/>
</dbReference>
<dbReference type="SMART" id="SM00345">
    <property type="entry name" value="HTH_GNTR"/>
    <property type="match status" value="1"/>
</dbReference>
<dbReference type="EMBL" id="PDXQ01000001">
    <property type="protein sequence ID" value="TRZ32653.1"/>
    <property type="molecule type" value="Genomic_DNA"/>
</dbReference>
<keyword evidence="1" id="KW-0678">Repressor</keyword>
<evidence type="ECO:0000256" key="1">
    <source>
        <dbReference type="ARBA" id="ARBA00022491"/>
    </source>
</evidence>
<feature type="domain" description="HTH gntR-type" evidence="5">
    <location>
        <begin position="1"/>
        <end position="69"/>
    </location>
</feature>
<dbReference type="SUPFAM" id="SSF64288">
    <property type="entry name" value="Chorismate lyase-like"/>
    <property type="match status" value="1"/>
</dbReference>
<keyword evidence="4" id="KW-0804">Transcription</keyword>
<dbReference type="SMART" id="SM00866">
    <property type="entry name" value="UTRA"/>
    <property type="match status" value="1"/>
</dbReference>
<gene>
    <name evidence="8" type="ORF">AUF17_00570</name>
    <name evidence="7" type="ORF">EK398_00875</name>
    <name evidence="6" type="ORF">P7D79_16005</name>
</gene>
<dbReference type="InterPro" id="IPR036388">
    <property type="entry name" value="WH-like_DNA-bd_sf"/>
</dbReference>
<reference evidence="8 10" key="1">
    <citation type="submission" date="2017-10" db="EMBL/GenBank/DDBJ databases">
        <title>FDA dAtabase for Regulatory Grade micrObial Sequences (FDA-ARGOS): Supporting development and validation of Infectious Disease Dx tests.</title>
        <authorList>
            <person name="Campos J."/>
            <person name="Goldberg B."/>
            <person name="Tallon L.J."/>
            <person name="Sadzewicz L."/>
            <person name="Sengamalay N."/>
            <person name="Ott S."/>
            <person name="Godinez A."/>
            <person name="Nagaraj S."/>
            <person name="Vyas G."/>
            <person name="Aluvathingal J."/>
            <person name="Nadendla S."/>
            <person name="Geyer C."/>
            <person name="Nandy P."/>
            <person name="Hobson J."/>
            <person name="Sichtig H."/>
        </authorList>
    </citation>
    <scope>NUCLEOTIDE SEQUENCE [LARGE SCALE GENOMIC DNA]</scope>
    <source>
        <strain evidence="8 10">FDAARGOS_185</strain>
    </source>
</reference>
<proteinExistence type="predicted"/>